<evidence type="ECO:0000313" key="2">
    <source>
        <dbReference type="Proteomes" id="UP001457282"/>
    </source>
</evidence>
<dbReference type="EMBL" id="JBEDUW010000005">
    <property type="protein sequence ID" value="KAK9930168.1"/>
    <property type="molecule type" value="Genomic_DNA"/>
</dbReference>
<gene>
    <name evidence="1" type="ORF">M0R45_027218</name>
</gene>
<comment type="caution">
    <text evidence="1">The sequence shown here is derived from an EMBL/GenBank/DDBJ whole genome shotgun (WGS) entry which is preliminary data.</text>
</comment>
<accession>A0AAW1X1I1</accession>
<evidence type="ECO:0000313" key="1">
    <source>
        <dbReference type="EMBL" id="KAK9930168.1"/>
    </source>
</evidence>
<reference evidence="1 2" key="1">
    <citation type="journal article" date="2023" name="G3 (Bethesda)">
        <title>A chromosome-length genome assembly and annotation of blackberry (Rubus argutus, cv. 'Hillquist').</title>
        <authorList>
            <person name="Bruna T."/>
            <person name="Aryal R."/>
            <person name="Dudchenko O."/>
            <person name="Sargent D.J."/>
            <person name="Mead D."/>
            <person name="Buti M."/>
            <person name="Cavallini A."/>
            <person name="Hytonen T."/>
            <person name="Andres J."/>
            <person name="Pham M."/>
            <person name="Weisz D."/>
            <person name="Mascagni F."/>
            <person name="Usai G."/>
            <person name="Natali L."/>
            <person name="Bassil N."/>
            <person name="Fernandez G.E."/>
            <person name="Lomsadze A."/>
            <person name="Armour M."/>
            <person name="Olukolu B."/>
            <person name="Poorten T."/>
            <person name="Britton C."/>
            <person name="Davik J."/>
            <person name="Ashrafi H."/>
            <person name="Aiden E.L."/>
            <person name="Borodovsky M."/>
            <person name="Worthington M."/>
        </authorList>
    </citation>
    <scope>NUCLEOTIDE SEQUENCE [LARGE SCALE GENOMIC DNA]</scope>
    <source>
        <strain evidence="1">PI 553951</strain>
    </source>
</reference>
<keyword evidence="2" id="KW-1185">Reference proteome</keyword>
<dbReference type="Gene3D" id="3.80.10.10">
    <property type="entry name" value="Ribonuclease Inhibitor"/>
    <property type="match status" value="1"/>
</dbReference>
<dbReference type="Proteomes" id="UP001457282">
    <property type="component" value="Unassembled WGS sequence"/>
</dbReference>
<dbReference type="AlphaFoldDB" id="A0AAW1X1I1"/>
<sequence>MTSLTTLAVSGTAISQVPSYIGRLKNLNYSSVQGLVRLKLIFPEVPKNYFCAQDYTSLAYVNIESSSVHNVSELSGLSLLERPCFNNITSLPASGDLPTWSKELKSDHCTALEIIPNSSKVSGQNILQGWTASRDGGICLPANDFPGRFAFVRESEQVFFKVPQIIGCNLKAFTVFVVCFSCVDEEISPSGISIGVTNYTKLIRFAVQPTHLIQITSHKVIWRVNLSNNEFNLEGDDFVEVEVVIGSGFRVKKTGVSLVWDPKHINENTTECEPIRYECLASVAEKEEGPSHVSSDEDRPLKRFRSMM</sequence>
<proteinExistence type="predicted"/>
<organism evidence="1 2">
    <name type="scientific">Rubus argutus</name>
    <name type="common">Southern blackberry</name>
    <dbReference type="NCBI Taxonomy" id="59490"/>
    <lineage>
        <taxon>Eukaryota</taxon>
        <taxon>Viridiplantae</taxon>
        <taxon>Streptophyta</taxon>
        <taxon>Embryophyta</taxon>
        <taxon>Tracheophyta</taxon>
        <taxon>Spermatophyta</taxon>
        <taxon>Magnoliopsida</taxon>
        <taxon>eudicotyledons</taxon>
        <taxon>Gunneridae</taxon>
        <taxon>Pentapetalae</taxon>
        <taxon>rosids</taxon>
        <taxon>fabids</taxon>
        <taxon>Rosales</taxon>
        <taxon>Rosaceae</taxon>
        <taxon>Rosoideae</taxon>
        <taxon>Rosoideae incertae sedis</taxon>
        <taxon>Rubus</taxon>
    </lineage>
</organism>
<protein>
    <submittedName>
        <fullName evidence="1">Uncharacterized protein</fullName>
    </submittedName>
</protein>
<name>A0AAW1X1I1_RUBAR</name>
<dbReference type="InterPro" id="IPR032675">
    <property type="entry name" value="LRR_dom_sf"/>
</dbReference>